<reference evidence="2" key="2">
    <citation type="journal article" date="1994" name="Infect. Immun.">
        <title>A minor 987P protein different from the structural fimbrial subunit is the adhesin.</title>
        <authorList>
            <person name="Khan A.S."/>
            <person name="Schifferli D.M."/>
        </authorList>
    </citation>
    <scope>NUCLEOTIDE SEQUENCE</scope>
    <source>
        <strain evidence="2">987</strain>
    </source>
</reference>
<organism evidence="2">
    <name type="scientific">Escherichia coli</name>
    <dbReference type="NCBI Taxonomy" id="562"/>
    <lineage>
        <taxon>Bacteria</taxon>
        <taxon>Pseudomonadati</taxon>
        <taxon>Pseudomonadota</taxon>
        <taxon>Gammaproteobacteria</taxon>
        <taxon>Enterobacterales</taxon>
        <taxon>Enterobacteriaceae</taxon>
        <taxon>Escherichia</taxon>
    </lineage>
</organism>
<reference evidence="3" key="5">
    <citation type="submission" date="1996-03" db="EMBL/GenBank/DDBJ databases">
        <authorList>
            <person name="Schifferli D.M."/>
        </authorList>
    </citation>
    <scope>NUCLEOTIDE SEQUENCE</scope>
    <source>
        <strain evidence="3">987</strain>
    </source>
</reference>
<feature type="chain" id="PRO_5014309302" evidence="1">
    <location>
        <begin position="24"/>
        <end position="395"/>
    </location>
</feature>
<name>Q47207_ECOLX</name>
<dbReference type="Proteomes" id="UP000236551">
    <property type="component" value="Chromosome"/>
</dbReference>
<accession>Q46993</accession>
<evidence type="ECO:0000313" key="3">
    <source>
        <dbReference type="EMBL" id="AAB02690.1"/>
    </source>
</evidence>
<accession>Q47207</accession>
<gene>
    <name evidence="2" type="primary">fasG</name>
    <name evidence="4" type="ORF">CV83915_04135</name>
    <name evidence="5" type="ORF">CV83915_04195</name>
</gene>
<dbReference type="EMBL" id="CP024978">
    <property type="protein sequence ID" value="ATZ34411.1"/>
    <property type="molecule type" value="Genomic_DNA"/>
</dbReference>
<reference evidence="4 6" key="6">
    <citation type="submission" date="2017-11" db="EMBL/GenBank/DDBJ databases">
        <title>Escherichia coli CV839-15 Genome sequencing and assembly.</title>
        <authorList>
            <person name="Li Z."/>
            <person name="Song N."/>
            <person name="Li W."/>
            <person name="Philip H.R."/>
            <person name="Bu Z."/>
            <person name="Siguo L."/>
        </authorList>
    </citation>
    <scope>NUCLEOTIDE SEQUENCE [LARGE SCALE GENOMIC DNA]</scope>
    <source>
        <strain evidence="4 6">CV839-15</strain>
    </source>
</reference>
<reference evidence="3" key="3">
    <citation type="journal article" date="1994" name="J. Bacteriol.">
        <title>Permissive linker insertion sites in the outer membrane protein of 987P fimbriae of Escherichia coli.</title>
        <authorList>
            <person name="Schifferli D.M."/>
            <person name="Alrutz M.A."/>
        </authorList>
    </citation>
    <scope>NUCLEOTIDE SEQUENCE</scope>
    <source>
        <strain evidence="3">987</strain>
    </source>
</reference>
<proteinExistence type="predicted"/>
<dbReference type="EMBL" id="U50547">
    <property type="protein sequence ID" value="AAB02690.1"/>
    <property type="molecule type" value="Genomic_DNA"/>
</dbReference>
<evidence type="ECO:0000313" key="6">
    <source>
        <dbReference type="Proteomes" id="UP000236551"/>
    </source>
</evidence>
<sequence length="395" mass="43816">MKRRVFCSVFFIAILLGSKQCLAINSGAMNQSISGISLDKGGDYYNSPERWIKLGELSSISTYSTAESHTKCAILPLCAWSTVTINRGGVSWVKPYMSFYTQNLVLTGNDDGASYNFQFSLTFDGNPVIGLTSYNSNNRKKWDTSRMLDVFPSFYEQVKTWVGEEINLGGWCGNLFGCTWAETSYLHSSSPKPILWIKIPPNLKRQTYYFNNVKMMEIYHIERNNSGSESVSSQVAALFISGSITLPQRCYSSVDKSQLDFGDVFSSENNGLIATRSIILNSSCYYAPISSKHYIAIHDKSGGSLSSDRTQYNIISDSSGNSVLGFVFGINKQPVCSAGANDAEFKTDYLIRTISTLKMESFNDTINIGLCKYGIPSGYGMKNATIEVISRWEKG</sequence>
<evidence type="ECO:0000313" key="4">
    <source>
        <dbReference type="EMBL" id="ATZ34411.1"/>
    </source>
</evidence>
<evidence type="ECO:0000313" key="2">
    <source>
        <dbReference type="EMBL" id="AAA21880.1"/>
    </source>
</evidence>
<feature type="signal peptide" evidence="1">
    <location>
        <begin position="1"/>
        <end position="23"/>
    </location>
</feature>
<reference evidence="3" key="4">
    <citation type="journal article" date="1995" name="J. Bacteriol.">
        <title>Ordered translocation of 987P fimbrial subunits through the outer membrane of Escherichia coli.</title>
        <authorList>
            <person name="Cao J."/>
            <person name="Khan A.S."/>
            <person name="Bayer M.E."/>
            <person name="Schifferli D.M."/>
        </authorList>
    </citation>
    <scope>NUCLEOTIDE SEQUENCE</scope>
    <source>
        <strain evidence="3">987</strain>
    </source>
</reference>
<protein>
    <submittedName>
        <fullName evidence="2 3">FasG</fullName>
    </submittedName>
</protein>
<reference evidence="2" key="1">
    <citation type="journal article" date="1991" name="Mol. Microbiol.">
        <title>987P fimbrial gene identification and protein characterization by T7 RNA polymerase-induced transcription and TnphoA mutagenesis.</title>
        <authorList>
            <person name="Schifferli D.M."/>
            <person name="Beachey E.H."/>
            <person name="Taylor R.K."/>
        </authorList>
    </citation>
    <scope>NUCLEOTIDE SEQUENCE</scope>
    <source>
        <strain evidence="2">987</strain>
    </source>
</reference>
<evidence type="ECO:0000313" key="5">
    <source>
        <dbReference type="EMBL" id="ATZ34471.1"/>
    </source>
</evidence>
<dbReference type="AlphaFoldDB" id="Q47207"/>
<evidence type="ECO:0000256" key="1">
    <source>
        <dbReference type="SAM" id="SignalP"/>
    </source>
</evidence>
<dbReference type="EMBL" id="L29412">
    <property type="protein sequence ID" value="AAA21880.1"/>
    <property type="molecule type" value="Genomic_DNA"/>
</dbReference>
<keyword evidence="1" id="KW-0732">Signal</keyword>
<dbReference type="EMBL" id="CP024978">
    <property type="protein sequence ID" value="ATZ34471.1"/>
    <property type="molecule type" value="Genomic_DNA"/>
</dbReference>